<evidence type="ECO:0000313" key="2">
    <source>
        <dbReference type="EMBL" id="KAK8840387.1"/>
    </source>
</evidence>
<accession>A0ABR2KY93</accession>
<evidence type="ECO:0000313" key="5">
    <source>
        <dbReference type="EMBL" id="KAK8897661.1"/>
    </source>
</evidence>
<dbReference type="EMBL" id="JAPFFF010000001">
    <property type="protein sequence ID" value="KAK8898461.1"/>
    <property type="molecule type" value="Genomic_DNA"/>
</dbReference>
<dbReference type="EMBL" id="JAPFFF010000002">
    <property type="protein sequence ID" value="KAK8897661.1"/>
    <property type="molecule type" value="Genomic_DNA"/>
</dbReference>
<sequence length="202" mass="23447">MSAQKIPTEQKIPVDEEESGPDSIEDIFDSTIGYALFNLDTQLVNVQKSISQLEKILEEAWDTLHDLSQSFSERFGSLTLSQIVQNIQENKTLKNIEKNEYMILVRTENHPPDQVEIFIASPKIHSFQSHQAGRYSKKYDIQEKYMSADFYSKLQAELKICKFITDWNDRSKSFWCKKDTLPLVMNLIKIKIAEFRNSSGEQ</sequence>
<evidence type="ECO:0000256" key="1">
    <source>
        <dbReference type="SAM" id="MobiDB-lite"/>
    </source>
</evidence>
<organism evidence="4 7">
    <name type="scientific">Tritrichomonas musculus</name>
    <dbReference type="NCBI Taxonomy" id="1915356"/>
    <lineage>
        <taxon>Eukaryota</taxon>
        <taxon>Metamonada</taxon>
        <taxon>Parabasalia</taxon>
        <taxon>Tritrichomonadida</taxon>
        <taxon>Tritrichomonadidae</taxon>
        <taxon>Tritrichomonas</taxon>
    </lineage>
</organism>
<feature type="region of interest" description="Disordered" evidence="1">
    <location>
        <begin position="1"/>
        <end position="23"/>
    </location>
</feature>
<dbReference type="EMBL" id="JAPFFF010000005">
    <property type="protein sequence ID" value="KAK8889875.1"/>
    <property type="molecule type" value="Genomic_DNA"/>
</dbReference>
<dbReference type="Proteomes" id="UP001470230">
    <property type="component" value="Unassembled WGS sequence"/>
</dbReference>
<evidence type="ECO:0000313" key="3">
    <source>
        <dbReference type="EMBL" id="KAK8889875.1"/>
    </source>
</evidence>
<comment type="caution">
    <text evidence="4">The sequence shown here is derived from an EMBL/GenBank/DDBJ whole genome shotgun (WGS) entry which is preliminary data.</text>
</comment>
<dbReference type="EMBL" id="JAPFFF010000047">
    <property type="protein sequence ID" value="KAK8840387.1"/>
    <property type="molecule type" value="Genomic_DNA"/>
</dbReference>
<dbReference type="EMBL" id="JAPFFF010000002">
    <property type="protein sequence ID" value="KAK8895872.1"/>
    <property type="molecule type" value="Genomic_DNA"/>
</dbReference>
<gene>
    <name evidence="6" type="ORF">M9Y10_000749</name>
    <name evidence="4" type="ORF">M9Y10_013758</name>
    <name evidence="5" type="ORF">M9Y10_015624</name>
    <name evidence="2" type="ORF">M9Y10_030948</name>
    <name evidence="3" type="ORF">M9Y10_034629</name>
</gene>
<keyword evidence="7" id="KW-1185">Reference proteome</keyword>
<name>A0ABR2KY93_9EUKA</name>
<evidence type="ECO:0000313" key="6">
    <source>
        <dbReference type="EMBL" id="KAK8898461.1"/>
    </source>
</evidence>
<reference evidence="4 7" key="1">
    <citation type="submission" date="2024-04" db="EMBL/GenBank/DDBJ databases">
        <title>Tritrichomonas musculus Genome.</title>
        <authorList>
            <person name="Alves-Ferreira E."/>
            <person name="Grigg M."/>
            <person name="Lorenzi H."/>
            <person name="Galac M."/>
        </authorList>
    </citation>
    <scope>NUCLEOTIDE SEQUENCE [LARGE SCALE GENOMIC DNA]</scope>
    <source>
        <strain evidence="4 7">EAF2021</strain>
    </source>
</reference>
<proteinExistence type="predicted"/>
<evidence type="ECO:0000313" key="7">
    <source>
        <dbReference type="Proteomes" id="UP001470230"/>
    </source>
</evidence>
<protein>
    <submittedName>
        <fullName evidence="4">Uncharacterized protein</fullName>
    </submittedName>
</protein>
<evidence type="ECO:0000313" key="4">
    <source>
        <dbReference type="EMBL" id="KAK8895872.1"/>
    </source>
</evidence>